<dbReference type="Gramene" id="OPUNC10G14860.1">
    <property type="protein sequence ID" value="OPUNC10G14860.1"/>
    <property type="gene ID" value="OPUNC10G14860"/>
</dbReference>
<evidence type="ECO:0000256" key="1">
    <source>
        <dbReference type="SAM" id="MobiDB-lite"/>
    </source>
</evidence>
<reference evidence="2" key="2">
    <citation type="submission" date="2018-05" db="EMBL/GenBank/DDBJ databases">
        <title>OpunRS2 (Oryza punctata Reference Sequence Version 2).</title>
        <authorList>
            <person name="Zhang J."/>
            <person name="Kudrna D."/>
            <person name="Lee S."/>
            <person name="Talag J."/>
            <person name="Welchert J."/>
            <person name="Wing R.A."/>
        </authorList>
    </citation>
    <scope>NUCLEOTIDE SEQUENCE [LARGE SCALE GENOMIC DNA]</scope>
</reference>
<accession>A0A0E0MA04</accession>
<organism evidence="2">
    <name type="scientific">Oryza punctata</name>
    <name type="common">Red rice</name>
    <dbReference type="NCBI Taxonomy" id="4537"/>
    <lineage>
        <taxon>Eukaryota</taxon>
        <taxon>Viridiplantae</taxon>
        <taxon>Streptophyta</taxon>
        <taxon>Embryophyta</taxon>
        <taxon>Tracheophyta</taxon>
        <taxon>Spermatophyta</taxon>
        <taxon>Magnoliopsida</taxon>
        <taxon>Liliopsida</taxon>
        <taxon>Poales</taxon>
        <taxon>Poaceae</taxon>
        <taxon>BOP clade</taxon>
        <taxon>Oryzoideae</taxon>
        <taxon>Oryzeae</taxon>
        <taxon>Oryzinae</taxon>
        <taxon>Oryza</taxon>
    </lineage>
</organism>
<dbReference type="Proteomes" id="UP000026962">
    <property type="component" value="Chromosome 10"/>
</dbReference>
<keyword evidence="3" id="KW-1185">Reference proteome</keyword>
<name>A0A0E0MA04_ORYPU</name>
<dbReference type="EnsemblPlants" id="OPUNC10G14860.1">
    <property type="protein sequence ID" value="OPUNC10G14860.1"/>
    <property type="gene ID" value="OPUNC10G14860"/>
</dbReference>
<feature type="region of interest" description="Disordered" evidence="1">
    <location>
        <begin position="80"/>
        <end position="102"/>
    </location>
</feature>
<reference evidence="2" key="1">
    <citation type="submission" date="2015-04" db="UniProtKB">
        <authorList>
            <consortium name="EnsemblPlants"/>
        </authorList>
    </citation>
    <scope>IDENTIFICATION</scope>
</reference>
<protein>
    <submittedName>
        <fullName evidence="2">Uncharacterized protein</fullName>
    </submittedName>
</protein>
<sequence length="102" mass="10645">MAHGNKLYFQLELQSGGLGLGAEGMVWWSSDGSCAGWLCGALIGNRSRKPCQVMVGMTKTTPLGIVPLLGDVVLALTPPSTTNPPRATVVSHPNPAPPYNST</sequence>
<evidence type="ECO:0000313" key="3">
    <source>
        <dbReference type="Proteomes" id="UP000026962"/>
    </source>
</evidence>
<dbReference type="AlphaFoldDB" id="A0A0E0MA04"/>
<dbReference type="HOGENOM" id="CLU_2282009_0_0_1"/>
<evidence type="ECO:0000313" key="2">
    <source>
        <dbReference type="EnsemblPlants" id="OPUNC10G14860.1"/>
    </source>
</evidence>
<proteinExistence type="predicted"/>